<dbReference type="GO" id="GO:0000724">
    <property type="term" value="P:double-strand break repair via homologous recombination"/>
    <property type="evidence" value="ECO:0007669"/>
    <property type="project" value="TreeGrafter"/>
</dbReference>
<accession>A0A7R9LAZ6</accession>
<dbReference type="FunFam" id="2.40.50.140:FF:000072">
    <property type="entry name" value="SOSS complex subunit B2"/>
    <property type="match status" value="1"/>
</dbReference>
<dbReference type="InterPro" id="IPR051231">
    <property type="entry name" value="SOSS-B"/>
</dbReference>
<dbReference type="GO" id="GO:0070876">
    <property type="term" value="C:SOSS complex"/>
    <property type="evidence" value="ECO:0007669"/>
    <property type="project" value="TreeGrafter"/>
</dbReference>
<gene>
    <name evidence="2" type="ORF">ONB1V03_LOCUS1346</name>
</gene>
<organism evidence="2">
    <name type="scientific">Oppiella nova</name>
    <dbReference type="NCBI Taxonomy" id="334625"/>
    <lineage>
        <taxon>Eukaryota</taxon>
        <taxon>Metazoa</taxon>
        <taxon>Ecdysozoa</taxon>
        <taxon>Arthropoda</taxon>
        <taxon>Chelicerata</taxon>
        <taxon>Arachnida</taxon>
        <taxon>Acari</taxon>
        <taxon>Acariformes</taxon>
        <taxon>Sarcoptiformes</taxon>
        <taxon>Oribatida</taxon>
        <taxon>Brachypylina</taxon>
        <taxon>Oppioidea</taxon>
        <taxon>Oppiidae</taxon>
        <taxon>Oppiella</taxon>
    </lineage>
</organism>
<name>A0A7R9LAZ6_9ACAR</name>
<dbReference type="InterPro" id="IPR012340">
    <property type="entry name" value="NA-bd_OB-fold"/>
</dbReference>
<dbReference type="Proteomes" id="UP000728032">
    <property type="component" value="Unassembled WGS sequence"/>
</dbReference>
<dbReference type="GO" id="GO:0005694">
    <property type="term" value="C:chromosome"/>
    <property type="evidence" value="ECO:0007669"/>
    <property type="project" value="UniProtKB-ARBA"/>
</dbReference>
<keyword evidence="3" id="KW-1185">Reference proteome</keyword>
<evidence type="ECO:0000256" key="1">
    <source>
        <dbReference type="ARBA" id="ARBA00023125"/>
    </source>
</evidence>
<sequence>MDQSVTQIRDLKHGLKGVNLIAIVLEVGRPNITKEDHEIRTCKIADRSGSINICVWDEPGLHLQPGDICRIVKGYTSLWKGCLTVYTGKVGKIQKIGDYCLVFSEVPNMSDINPEFPQQIPNK</sequence>
<evidence type="ECO:0008006" key="4">
    <source>
        <dbReference type="Google" id="ProtNLM"/>
    </source>
</evidence>
<proteinExistence type="predicted"/>
<dbReference type="PANTHER" id="PTHR13356">
    <property type="entry name" value="OB FOLD NUCLEIC ACID BINDING PROTEIN-RELATED"/>
    <property type="match status" value="1"/>
</dbReference>
<evidence type="ECO:0000313" key="3">
    <source>
        <dbReference type="Proteomes" id="UP000728032"/>
    </source>
</evidence>
<dbReference type="EMBL" id="CAJPVJ010000218">
    <property type="protein sequence ID" value="CAG2161744.1"/>
    <property type="molecule type" value="Genomic_DNA"/>
</dbReference>
<dbReference type="EMBL" id="OC915043">
    <property type="protein sequence ID" value="CAD7638333.1"/>
    <property type="molecule type" value="Genomic_DNA"/>
</dbReference>
<dbReference type="SUPFAM" id="SSF50249">
    <property type="entry name" value="Nucleic acid-binding proteins"/>
    <property type="match status" value="1"/>
</dbReference>
<reference evidence="2" key="1">
    <citation type="submission" date="2020-11" db="EMBL/GenBank/DDBJ databases">
        <authorList>
            <person name="Tran Van P."/>
        </authorList>
    </citation>
    <scope>NUCLEOTIDE SEQUENCE</scope>
</reference>
<evidence type="ECO:0000313" key="2">
    <source>
        <dbReference type="EMBL" id="CAD7638333.1"/>
    </source>
</evidence>
<keyword evidence="1" id="KW-0238">DNA-binding</keyword>
<dbReference type="CDD" id="cd04491">
    <property type="entry name" value="SoSSB_OBF"/>
    <property type="match status" value="1"/>
</dbReference>
<dbReference type="PANTHER" id="PTHR13356:SF0">
    <property type="entry name" value="SOSS COMPLEX SUBUNIT B HOMOLOG"/>
    <property type="match status" value="1"/>
</dbReference>
<protein>
    <recommendedName>
        <fullName evidence="4">OB domain-containing protein</fullName>
    </recommendedName>
</protein>
<dbReference type="OrthoDB" id="295715at2759"/>
<dbReference type="AlphaFoldDB" id="A0A7R9LAZ6"/>
<dbReference type="GO" id="GO:0003677">
    <property type="term" value="F:DNA binding"/>
    <property type="evidence" value="ECO:0007669"/>
    <property type="project" value="UniProtKB-KW"/>
</dbReference>
<dbReference type="Gene3D" id="2.40.50.140">
    <property type="entry name" value="Nucleic acid-binding proteins"/>
    <property type="match status" value="1"/>
</dbReference>
<dbReference type="GO" id="GO:0044818">
    <property type="term" value="P:mitotic G2/M transition checkpoint"/>
    <property type="evidence" value="ECO:0007669"/>
    <property type="project" value="TreeGrafter"/>
</dbReference>
<dbReference type="GO" id="GO:0010212">
    <property type="term" value="P:response to ionizing radiation"/>
    <property type="evidence" value="ECO:0007669"/>
    <property type="project" value="TreeGrafter"/>
</dbReference>